<dbReference type="OrthoDB" id="412814at2759"/>
<dbReference type="GO" id="GO:0005737">
    <property type="term" value="C:cytoplasm"/>
    <property type="evidence" value="ECO:0007669"/>
    <property type="project" value="InterPro"/>
</dbReference>
<dbReference type="PRINTS" id="PR00481">
    <property type="entry name" value="LAMNOPPTDASE"/>
</dbReference>
<dbReference type="Gene3D" id="3.40.220.10">
    <property type="entry name" value="Leucine Aminopeptidase, subunit E, domain 1"/>
    <property type="match status" value="1"/>
</dbReference>
<evidence type="ECO:0000256" key="2">
    <source>
        <dbReference type="ARBA" id="ARBA00001585"/>
    </source>
</evidence>
<dbReference type="GO" id="GO:0006508">
    <property type="term" value="P:proteolysis"/>
    <property type="evidence" value="ECO:0007669"/>
    <property type="project" value="UniProtKB-KW"/>
</dbReference>
<dbReference type="EMBL" id="JWZT01005339">
    <property type="protein sequence ID" value="KII61408.1"/>
    <property type="molecule type" value="Genomic_DNA"/>
</dbReference>
<evidence type="ECO:0000256" key="1">
    <source>
        <dbReference type="ARBA" id="ARBA00000135"/>
    </source>
</evidence>
<evidence type="ECO:0000313" key="21">
    <source>
        <dbReference type="EMBL" id="KII61408.1"/>
    </source>
</evidence>
<dbReference type="SUPFAM" id="SSF53187">
    <property type="entry name" value="Zn-dependent exopeptidases"/>
    <property type="match status" value="1"/>
</dbReference>
<dbReference type="GO" id="GO:0030145">
    <property type="term" value="F:manganese ion binding"/>
    <property type="evidence" value="ECO:0007669"/>
    <property type="project" value="InterPro"/>
</dbReference>
<evidence type="ECO:0000256" key="7">
    <source>
        <dbReference type="ARBA" id="ARBA00022438"/>
    </source>
</evidence>
<evidence type="ECO:0000256" key="5">
    <source>
        <dbReference type="ARBA" id="ARBA00012568"/>
    </source>
</evidence>
<comment type="caution">
    <text evidence="21">The sequence shown here is derived from an EMBL/GenBank/DDBJ whole genome shotgun (WGS) entry which is preliminary data.</text>
</comment>
<evidence type="ECO:0000256" key="15">
    <source>
        <dbReference type="ARBA" id="ARBA00031564"/>
    </source>
</evidence>
<keyword evidence="7 21" id="KW-0031">Aminopeptidase</keyword>
<dbReference type="SUPFAM" id="SSF52949">
    <property type="entry name" value="Macro domain-like"/>
    <property type="match status" value="1"/>
</dbReference>
<accession>A0A0C2I839</accession>
<dbReference type="PANTHER" id="PTHR11963">
    <property type="entry name" value="LEUCINE AMINOPEPTIDASE-RELATED"/>
    <property type="match status" value="1"/>
</dbReference>
<comment type="catalytic activity">
    <reaction evidence="18">
        <text>S-benzyl-L-cysteinylglycine + H2O = S-benzyl-L-cysteine + glycine</text>
        <dbReference type="Rhea" id="RHEA:62568"/>
        <dbReference type="ChEBI" id="CHEBI:15377"/>
        <dbReference type="ChEBI" id="CHEBI:57305"/>
        <dbReference type="ChEBI" id="CHEBI:145802"/>
        <dbReference type="ChEBI" id="CHEBI:145803"/>
    </reaction>
    <physiologicalReaction direction="left-to-right" evidence="18">
        <dbReference type="Rhea" id="RHEA:62569"/>
    </physiologicalReaction>
</comment>
<dbReference type="Pfam" id="PF00883">
    <property type="entry name" value="Peptidase_M17"/>
    <property type="match status" value="1"/>
</dbReference>
<dbReference type="HAMAP" id="MF_00181">
    <property type="entry name" value="Cytosol_peptidase_M17"/>
    <property type="match status" value="1"/>
</dbReference>
<evidence type="ECO:0000256" key="12">
    <source>
        <dbReference type="ARBA" id="ARBA00029605"/>
    </source>
</evidence>
<evidence type="ECO:0000256" key="3">
    <source>
        <dbReference type="ARBA" id="ARBA00009528"/>
    </source>
</evidence>
<dbReference type="InterPro" id="IPR000819">
    <property type="entry name" value="Peptidase_M17_C"/>
</dbReference>
<dbReference type="Pfam" id="PF02789">
    <property type="entry name" value="Peptidase_M17_N"/>
    <property type="match status" value="1"/>
</dbReference>
<dbReference type="InterPro" id="IPR008283">
    <property type="entry name" value="Peptidase_M17_N"/>
</dbReference>
<dbReference type="EC" id="3.4.11.5" evidence="5"/>
<dbReference type="PROSITE" id="PS00631">
    <property type="entry name" value="CYTOSOL_AP"/>
    <property type="match status" value="1"/>
</dbReference>
<name>A0A0C2I839_THEKT</name>
<dbReference type="PANTHER" id="PTHR11963:SF23">
    <property type="entry name" value="CYTOSOL AMINOPEPTIDASE"/>
    <property type="match status" value="1"/>
</dbReference>
<evidence type="ECO:0000256" key="16">
    <source>
        <dbReference type="ARBA" id="ARBA00033172"/>
    </source>
</evidence>
<comment type="catalytic activity">
    <reaction evidence="19">
        <text>L-cysteinylglycine + H2O = L-cysteine + glycine</text>
        <dbReference type="Rhea" id="RHEA:28783"/>
        <dbReference type="ChEBI" id="CHEBI:15377"/>
        <dbReference type="ChEBI" id="CHEBI:35235"/>
        <dbReference type="ChEBI" id="CHEBI:57305"/>
        <dbReference type="ChEBI" id="CHEBI:61694"/>
    </reaction>
    <physiologicalReaction direction="left-to-right" evidence="19">
        <dbReference type="Rhea" id="RHEA:28784"/>
    </physiologicalReaction>
</comment>
<evidence type="ECO:0000256" key="18">
    <source>
        <dbReference type="ARBA" id="ARBA00047881"/>
    </source>
</evidence>
<comment type="similarity">
    <text evidence="3">Belongs to the peptidase M17 family.</text>
</comment>
<evidence type="ECO:0000256" key="17">
    <source>
        <dbReference type="ARBA" id="ARBA00045966"/>
    </source>
</evidence>
<dbReference type="InterPro" id="IPR011356">
    <property type="entry name" value="Leucine_aapep/pepB"/>
</dbReference>
<dbReference type="Proteomes" id="UP000031668">
    <property type="component" value="Unassembled WGS sequence"/>
</dbReference>
<comment type="catalytic activity">
    <reaction evidence="10">
        <text>an S-substituted L-cysteinylglycine + H2O = an S-substituted L-cysteine + glycine</text>
        <dbReference type="Rhea" id="RHEA:60444"/>
        <dbReference type="ChEBI" id="CHEBI:15377"/>
        <dbReference type="ChEBI" id="CHEBI:57305"/>
        <dbReference type="ChEBI" id="CHEBI:58717"/>
        <dbReference type="ChEBI" id="CHEBI:143103"/>
        <dbReference type="EC" id="3.4.13.23"/>
    </reaction>
    <physiologicalReaction direction="left-to-right" evidence="10">
        <dbReference type="Rhea" id="RHEA:60445"/>
    </physiologicalReaction>
</comment>
<keyword evidence="22" id="KW-1185">Reference proteome</keyword>
<evidence type="ECO:0000259" key="20">
    <source>
        <dbReference type="PROSITE" id="PS00631"/>
    </source>
</evidence>
<evidence type="ECO:0000256" key="13">
    <source>
        <dbReference type="ARBA" id="ARBA00030930"/>
    </source>
</evidence>
<proteinExistence type="inferred from homology"/>
<dbReference type="AlphaFoldDB" id="A0A0C2I839"/>
<dbReference type="InterPro" id="IPR023042">
    <property type="entry name" value="Peptidase_M17_leu_NH2_pept"/>
</dbReference>
<reference evidence="21 22" key="1">
    <citation type="journal article" date="2014" name="Genome Biol. Evol.">
        <title>The genome of the myxosporean Thelohanellus kitauei shows adaptations to nutrient acquisition within its fish host.</title>
        <authorList>
            <person name="Yang Y."/>
            <person name="Xiong J."/>
            <person name="Zhou Z."/>
            <person name="Huo F."/>
            <person name="Miao W."/>
            <person name="Ran C."/>
            <person name="Liu Y."/>
            <person name="Zhang J."/>
            <person name="Feng J."/>
            <person name="Wang M."/>
            <person name="Wang M."/>
            <person name="Wang L."/>
            <person name="Yao B."/>
        </authorList>
    </citation>
    <scope>NUCLEOTIDE SEQUENCE [LARGE SCALE GENOMIC DNA]</scope>
    <source>
        <strain evidence="21">Wuqing</strain>
    </source>
</reference>
<evidence type="ECO:0000256" key="8">
    <source>
        <dbReference type="ARBA" id="ARBA00022670"/>
    </source>
</evidence>
<keyword evidence="9" id="KW-0378">Hydrolase</keyword>
<gene>
    <name evidence="21" type="ORF">RF11_12823</name>
</gene>
<sequence length="505" mass="54939">MRFLALLNTPKRLGFDYNCRFMSTLKGLVLGGYFVSDSTFDLTPASKEFDKKLGGKLTSSLKSLHFDGKLKKQKLITLLSEEYPIVVVTGLGNSSDGYCPVEEIDIKRENIRTAIYLGIKTCEDNDVSEIVLDDCDYPDCVGEAAGLSIHDVGQWKSTVKTLKRKTSLLRGGDNTLQQKFQQGLLMGESQCLAATLAETPANLKTPTKIADHISSVMPDSVKCTIRDKDWIKSKKMNLFLSVNQGSVEPPVLLEACYKGSTKDPIVLVGKGITFDSGGISLKPSQGMTDMKADMMGAAVVFATIRAAALMKLPIHLVALAPFTENLPSGSATKPGDVFTAMSGKTVEVDNTDAEGRLVLGDTLHYAESFTPAQVIDLATLTGAIAIALGSAASAIYTRCPKMLDNFKKSAALTGDRVWHMPLFREYSKMIESKVADLVNSTKKREAGSCTAAMFLSEFVKTKEWAHFDIAGLMTADKEFHPYCPGGMTGRPTRTLIEYLRKQSGQ</sequence>
<evidence type="ECO:0000256" key="6">
    <source>
        <dbReference type="ARBA" id="ARBA00014190"/>
    </source>
</evidence>
<protein>
    <recommendedName>
        <fullName evidence="6">Cytosol aminopeptidase</fullName>
        <ecNumber evidence="4">3.4.11.1</ecNumber>
        <ecNumber evidence="5">3.4.11.5</ecNumber>
        <ecNumber evidence="11">3.4.13.23</ecNumber>
    </recommendedName>
    <alternativeName>
        <fullName evidence="14">Cysteinylglycine-S-conjugate dipeptidase</fullName>
    </alternativeName>
    <alternativeName>
        <fullName evidence="15">Leucine aminopeptidase 3</fullName>
    </alternativeName>
    <alternativeName>
        <fullName evidence="16">Leucyl aminopeptidase</fullName>
    </alternativeName>
    <alternativeName>
        <fullName evidence="13">Proline aminopeptidase</fullName>
    </alternativeName>
    <alternativeName>
        <fullName evidence="12">Prolyl aminopeptidase</fullName>
    </alternativeName>
</protein>
<comment type="function">
    <text evidence="17">Cytosolic metallopeptidase that catalyzes the removal of unsubstituted N-terminal hydrophobic amino acids from various peptides. The presence of Zn(2+) ions is essential for the peptidase activity, and the association with other cofactors can modulate the substrate spectificity of the enzyme. For instance, in the presence of Mn(2+), it displays a specific Cys-Gly hydrolyzing activity of Cys-Gly-S-conjugates. Involved in the metabolism of glutathione and in the degradation of glutathione S-conjugates, which may play a role in the control of the cell redox status.</text>
</comment>
<evidence type="ECO:0000256" key="9">
    <source>
        <dbReference type="ARBA" id="ARBA00022801"/>
    </source>
</evidence>
<dbReference type="OMA" id="MALMKKD"/>
<dbReference type="CDD" id="cd00433">
    <property type="entry name" value="Peptidase_M17"/>
    <property type="match status" value="1"/>
</dbReference>
<organism evidence="21 22">
    <name type="scientific">Thelohanellus kitauei</name>
    <name type="common">Myxosporean</name>
    <dbReference type="NCBI Taxonomy" id="669202"/>
    <lineage>
        <taxon>Eukaryota</taxon>
        <taxon>Metazoa</taxon>
        <taxon>Cnidaria</taxon>
        <taxon>Myxozoa</taxon>
        <taxon>Myxosporea</taxon>
        <taxon>Bivalvulida</taxon>
        <taxon>Platysporina</taxon>
        <taxon>Myxobolidae</taxon>
        <taxon>Thelohanellus</taxon>
    </lineage>
</organism>
<keyword evidence="8" id="KW-0645">Protease</keyword>
<dbReference type="EC" id="3.4.13.23" evidence="11"/>
<dbReference type="Gene3D" id="3.40.630.10">
    <property type="entry name" value="Zn peptidases"/>
    <property type="match status" value="1"/>
</dbReference>
<comment type="catalytic activity">
    <reaction evidence="2">
        <text>Release of N-terminal proline from a peptide.</text>
        <dbReference type="EC" id="3.4.11.5"/>
    </reaction>
</comment>
<evidence type="ECO:0000313" key="22">
    <source>
        <dbReference type="Proteomes" id="UP000031668"/>
    </source>
</evidence>
<dbReference type="GO" id="GO:0070006">
    <property type="term" value="F:metalloaminopeptidase activity"/>
    <property type="evidence" value="ECO:0007669"/>
    <property type="project" value="InterPro"/>
</dbReference>
<dbReference type="EC" id="3.4.11.1" evidence="4"/>
<feature type="domain" description="Cytosol aminopeptidase" evidence="20">
    <location>
        <begin position="350"/>
        <end position="357"/>
    </location>
</feature>
<dbReference type="InterPro" id="IPR043472">
    <property type="entry name" value="Macro_dom-like"/>
</dbReference>
<evidence type="ECO:0000256" key="14">
    <source>
        <dbReference type="ARBA" id="ARBA00030997"/>
    </source>
</evidence>
<evidence type="ECO:0000256" key="10">
    <source>
        <dbReference type="ARBA" id="ARBA00023511"/>
    </source>
</evidence>
<evidence type="ECO:0000256" key="19">
    <source>
        <dbReference type="ARBA" id="ARBA00049107"/>
    </source>
</evidence>
<evidence type="ECO:0000256" key="4">
    <source>
        <dbReference type="ARBA" id="ARBA00012565"/>
    </source>
</evidence>
<evidence type="ECO:0000256" key="11">
    <source>
        <dbReference type="ARBA" id="ARBA00023625"/>
    </source>
</evidence>
<comment type="catalytic activity">
    <reaction evidence="1">
        <text>Release of an N-terminal amino acid, Xaa-|-Yaa-, in which Xaa is preferably Leu, but may be other amino acids including Pro although not Arg or Lys, and Yaa may be Pro. Amino acid amides and methyl esters are also readily hydrolyzed, but rates on arylamides are exceedingly low.</text>
        <dbReference type="EC" id="3.4.11.1"/>
    </reaction>
</comment>